<dbReference type="EMBL" id="MLAK01000579">
    <property type="protein sequence ID" value="OHT11777.1"/>
    <property type="molecule type" value="Genomic_DNA"/>
</dbReference>
<organism evidence="1 2">
    <name type="scientific">Tritrichomonas foetus</name>
    <dbReference type="NCBI Taxonomy" id="1144522"/>
    <lineage>
        <taxon>Eukaryota</taxon>
        <taxon>Metamonada</taxon>
        <taxon>Parabasalia</taxon>
        <taxon>Tritrichomonadida</taxon>
        <taxon>Tritrichomonadidae</taxon>
        <taxon>Tritrichomonas</taxon>
    </lineage>
</organism>
<dbReference type="GeneID" id="94835016"/>
<dbReference type="VEuPathDB" id="TrichDB:TRFO_18672"/>
<accession>A0A1J4KKE7</accession>
<protein>
    <submittedName>
        <fullName evidence="1">Uncharacterized protein</fullName>
    </submittedName>
</protein>
<proteinExistence type="predicted"/>
<gene>
    <name evidence="1" type="ORF">TRFO_18672</name>
</gene>
<keyword evidence="2" id="KW-1185">Reference proteome</keyword>
<reference evidence="1" key="1">
    <citation type="submission" date="2016-10" db="EMBL/GenBank/DDBJ databases">
        <authorList>
            <person name="Benchimol M."/>
            <person name="Almeida L.G."/>
            <person name="Vasconcelos A.T."/>
            <person name="Perreira-Neves A."/>
            <person name="Rosa I.A."/>
            <person name="Tasca T."/>
            <person name="Bogo M.R."/>
            <person name="de Souza W."/>
        </authorList>
    </citation>
    <scope>NUCLEOTIDE SEQUENCE [LARGE SCALE GENOMIC DNA]</scope>
    <source>
        <strain evidence="1">K</strain>
    </source>
</reference>
<dbReference type="Proteomes" id="UP000179807">
    <property type="component" value="Unassembled WGS sequence"/>
</dbReference>
<evidence type="ECO:0000313" key="1">
    <source>
        <dbReference type="EMBL" id="OHT11777.1"/>
    </source>
</evidence>
<sequence>MDFGPIKVTPSRKCFTKPDIANITMRSFDYVHQTKYTTSFITFVINSYEIKDTLIIKNVMPENLSDLYKKDEIINEIVLLFESRGIKFDKNPIPTDHFSAIQKLVFRSSGDPESIYTPETFSDECDGAELNFLSEHIHKYLTVISHHLDRPLVILYYTPLGFMRFNLAEIDFSEAEFLICLSGDLCILPEFSQFCITSPYELYGERRAGFSFFPIIKFQLISGIFQPIFDDSSIAHFTTNCTSFPTRLDSLAFPYDSISGRTVILIGLIGTYSDIKKHLSHPDVKVDVIEYFDNIHPFIGIYTSKTSFIYMFLYIPHDFPPNHPLFIEVTNYSVAFMHRVCCKTLFLTDEEKHFNVTSEFTLGGLHKFYGNRILGTFNTSLILHNDLTNCVGKVGKDSILFDSCDEFLLWKFYISRRYKPTAVSSSSSINNEKNRFMPFNQAVQLISTEKTNLIEKILHGERSKFKDNEDIKMNSNYENITCLEDIIRDRYFENILLHDETSEALFLSSIEKKMDEMTSIFNLASLWMKANSFVCKNKCKFCQIEVENKPDQDDDDWSVACYRCKLMKTQWFNTTTKGQKRPTSFLEDRVDELQQNEEDCSFYLKAFSRYLIGNEFSANTNFAKWFFEFWTIRAFINGLKDIQSTDFFDIIDENKIFFNPDDDNFSLVHFILQLTGLQLEGIDFYTSLPSLFSQIPIEMDSDEIRAIYRNYYIQKIVPVLCQPIEMSPYLFAERCKKEIDILIHAGFVEDSVVEIKGISSTNDNKIEVEIYWNDKNKRDNRSVDYTFYSINDISLLNSNFASKPLYCEPYLFLYSQPRTLFIVNAFRIVKYSTTLIVSVLGTTLWLNIVKDGYRSSFLPPPLFSLDVDKDSGNETFCSFSENANLIVILAKIKGELIFHSINIMKDFLSAKIIVKRPFSHIAPLSSSKNSKFSPKLFNFVLSNDAKLGIFCSNYCYDDQIENCEYALIKFDPWTLVANDREDSFDSPFSPLYIDSLTSRLICQCEGESALTPKNSSSYTAKSDFTRIDSILGVICWKGEPRVLKFVEGREPIILIPDKFKIEAPFEYSPTDAVNIVTDSIDQFGLSEIDRISNGHYPIDAVTVESVFDLNSDKDKFEKYFETGKQSAHNGIELFLFAHQSPIIHANRIQYQNNCSIMNVDTKFDSKDPKRSFFSFFHRVTGAPRFLVKSQNVPTVIYSQEFMGSVLEAGFIKRKTTFPPLPLTRELINRGNAMSHTFSVVNGGGNFDSNLISSYSGIQFVNGPSGSIRIATEIVPTVFNKFSKIEEFYLLNLLSFTPVTSSANTMNDSLSATHCALSLIHAIVCSNVVVLATRRDIEFVVTVFEKMNESMPIIEENMIDKIEINVENLQLFIICDINSNHLERDAERLRNEIGILINGSTRGERDLFFEIMNREVNLLPAELSPIEHAQIISEKMEVHLNELEKETTKIFNAAAIYGSFIDNSYLFDFD</sequence>
<comment type="caution">
    <text evidence="1">The sequence shown here is derived from an EMBL/GenBank/DDBJ whole genome shotgun (WGS) entry which is preliminary data.</text>
</comment>
<name>A0A1J4KKE7_9EUKA</name>
<dbReference type="RefSeq" id="XP_068364913.1">
    <property type="nucleotide sequence ID" value="XM_068500312.1"/>
</dbReference>
<evidence type="ECO:0000313" key="2">
    <source>
        <dbReference type="Proteomes" id="UP000179807"/>
    </source>
</evidence>